<feature type="domain" description="O-antigen ligase-related" evidence="7">
    <location>
        <begin position="183"/>
        <end position="342"/>
    </location>
</feature>
<dbReference type="InterPro" id="IPR051533">
    <property type="entry name" value="WaaL-like"/>
</dbReference>
<dbReference type="EMBL" id="JAJADR010000002">
    <property type="protein sequence ID" value="MCB2407990.1"/>
    <property type="molecule type" value="Genomic_DNA"/>
</dbReference>
<evidence type="ECO:0000256" key="3">
    <source>
        <dbReference type="ARBA" id="ARBA00022989"/>
    </source>
</evidence>
<feature type="transmembrane region" description="Helical" evidence="6">
    <location>
        <begin position="227"/>
        <end position="247"/>
    </location>
</feature>
<evidence type="ECO:0000256" key="1">
    <source>
        <dbReference type="ARBA" id="ARBA00004141"/>
    </source>
</evidence>
<feature type="transmembrane region" description="Helical" evidence="6">
    <location>
        <begin position="331"/>
        <end position="351"/>
    </location>
</feature>
<comment type="subcellular location">
    <subcellularLocation>
        <location evidence="1">Membrane</location>
        <topology evidence="1">Multi-pass membrane protein</topology>
    </subcellularLocation>
</comment>
<keyword evidence="3 6" id="KW-1133">Transmembrane helix</keyword>
<evidence type="ECO:0000256" key="4">
    <source>
        <dbReference type="ARBA" id="ARBA00023136"/>
    </source>
</evidence>
<reference evidence="8" key="1">
    <citation type="submission" date="2021-10" db="EMBL/GenBank/DDBJ databases">
        <authorList>
            <person name="Dean J.D."/>
            <person name="Kim M.K."/>
            <person name="Newey C.N."/>
            <person name="Stoker T.S."/>
            <person name="Thompson D.W."/>
            <person name="Grose J.H."/>
        </authorList>
    </citation>
    <scope>NUCLEOTIDE SEQUENCE</scope>
    <source>
        <strain evidence="8">BT178</strain>
    </source>
</reference>
<dbReference type="PANTHER" id="PTHR37422">
    <property type="entry name" value="TEICHURONIC ACID BIOSYNTHESIS PROTEIN TUAE"/>
    <property type="match status" value="1"/>
</dbReference>
<evidence type="ECO:0000313" key="9">
    <source>
        <dbReference type="Proteomes" id="UP001165296"/>
    </source>
</evidence>
<comment type="caution">
    <text evidence="8">The sequence shown here is derived from an EMBL/GenBank/DDBJ whole genome shotgun (WGS) entry which is preliminary data.</text>
</comment>
<dbReference type="Proteomes" id="UP001165296">
    <property type="component" value="Unassembled WGS sequence"/>
</dbReference>
<feature type="transmembrane region" description="Helical" evidence="6">
    <location>
        <begin position="151"/>
        <end position="169"/>
    </location>
</feature>
<dbReference type="RefSeq" id="WP_226174513.1">
    <property type="nucleotide sequence ID" value="NZ_JAJADR010000002.1"/>
</dbReference>
<feature type="region of interest" description="Disordered" evidence="5">
    <location>
        <begin position="414"/>
        <end position="436"/>
    </location>
</feature>
<feature type="transmembrane region" description="Helical" evidence="6">
    <location>
        <begin position="199"/>
        <end position="215"/>
    </location>
</feature>
<evidence type="ECO:0000256" key="2">
    <source>
        <dbReference type="ARBA" id="ARBA00022692"/>
    </source>
</evidence>
<organism evidence="8 9">
    <name type="scientific">Hymenobacter lucidus</name>
    <dbReference type="NCBI Taxonomy" id="2880930"/>
    <lineage>
        <taxon>Bacteria</taxon>
        <taxon>Pseudomonadati</taxon>
        <taxon>Bacteroidota</taxon>
        <taxon>Cytophagia</taxon>
        <taxon>Cytophagales</taxon>
        <taxon>Hymenobacteraceae</taxon>
        <taxon>Hymenobacter</taxon>
    </lineage>
</organism>
<keyword evidence="2 6" id="KW-0812">Transmembrane</keyword>
<feature type="transmembrane region" description="Helical" evidence="6">
    <location>
        <begin position="38"/>
        <end position="55"/>
    </location>
</feature>
<evidence type="ECO:0000256" key="6">
    <source>
        <dbReference type="SAM" id="Phobius"/>
    </source>
</evidence>
<evidence type="ECO:0000256" key="5">
    <source>
        <dbReference type="SAM" id="MobiDB-lite"/>
    </source>
</evidence>
<evidence type="ECO:0000313" key="8">
    <source>
        <dbReference type="EMBL" id="MCB2407990.1"/>
    </source>
</evidence>
<keyword evidence="4 6" id="KW-0472">Membrane</keyword>
<evidence type="ECO:0000259" key="7">
    <source>
        <dbReference type="Pfam" id="PF04932"/>
    </source>
</evidence>
<dbReference type="GO" id="GO:0016874">
    <property type="term" value="F:ligase activity"/>
    <property type="evidence" value="ECO:0007669"/>
    <property type="project" value="UniProtKB-KW"/>
</dbReference>
<sequence>MKLSLRFRHLLILVAILVTDSAFTRFYTNVDDDPGLRLYNYGLLGLSLWLIVRSWRWFSPGMWRWLILAVLSMAALVLESYADWGTWMVYPHVLGKLTPFLVLFGAYAYYRRYGIPPLGFVMSAVPVMVVLNIILYHPATFTLGGFLGHERGVDTTSAFLLVLPAVYFLNRYLVGNSWLFLFYFFADLGVIIFLQHRTVWLSTGLALLLNLLLVARASTTSLRLRRFLPILALPLLFGLLGGLTMVLNNPDVLKKLNNNVEDISNSESQGTGSWRLQQFEAYEPFIREYPIAGMRLKGFELPIQFFDKTSGAPVWPNYTGHHFHSFYVDRLFYFGFLGLLLAIAPIVLLVVRCLKQARPLPLDTIALVAYAGCGLLYGVSYDWPFYFFGVIGFTMAAVEVAALEPVAPPAPRPASPAAEPFFSTPTAPSRPAHASV</sequence>
<feature type="transmembrane region" description="Helical" evidence="6">
    <location>
        <begin position="88"/>
        <end position="110"/>
    </location>
</feature>
<proteinExistence type="predicted"/>
<dbReference type="Pfam" id="PF04932">
    <property type="entry name" value="Wzy_C"/>
    <property type="match status" value="1"/>
</dbReference>
<keyword evidence="9" id="KW-1185">Reference proteome</keyword>
<accession>A0ABS8AP67</accession>
<feature type="transmembrane region" description="Helical" evidence="6">
    <location>
        <begin position="117"/>
        <end position="139"/>
    </location>
</feature>
<dbReference type="PANTHER" id="PTHR37422:SF13">
    <property type="entry name" value="LIPOPOLYSACCHARIDE BIOSYNTHESIS PROTEIN PA4999-RELATED"/>
    <property type="match status" value="1"/>
</dbReference>
<dbReference type="InterPro" id="IPR007016">
    <property type="entry name" value="O-antigen_ligase-rel_domated"/>
</dbReference>
<protein>
    <submittedName>
        <fullName evidence="8">O-antigen ligase family protein</fullName>
    </submittedName>
</protein>
<name>A0ABS8AP67_9BACT</name>
<keyword evidence="8" id="KW-0436">Ligase</keyword>
<feature type="transmembrane region" description="Helical" evidence="6">
    <location>
        <begin position="176"/>
        <end position="193"/>
    </location>
</feature>
<feature type="transmembrane region" description="Helical" evidence="6">
    <location>
        <begin position="360"/>
        <end position="379"/>
    </location>
</feature>
<gene>
    <name evidence="8" type="ORF">LGH74_08375</name>
</gene>
<feature type="transmembrane region" description="Helical" evidence="6">
    <location>
        <begin position="62"/>
        <end position="82"/>
    </location>
</feature>